<sequence>MRNGIIMAETRIDPGQADPHHLDDKPQQFLFDALVNAIDRLETIVMQETKILRENCAISLQDFNHQKTQGLLELRRVIRGLEGTRFETEIQERFAHLRAVLDYNLQALKNHLTAIEGITETIIETVKSYESDGTYSALNILDRQQRC</sequence>
<evidence type="ECO:0000313" key="1">
    <source>
        <dbReference type="EMBL" id="ACB97142.1"/>
    </source>
</evidence>
<dbReference type="Proteomes" id="UP000001695">
    <property type="component" value="Chromosome"/>
</dbReference>
<dbReference type="STRING" id="395963.Bind_3586"/>
<dbReference type="HOGENOM" id="CLU_144083_1_1_5"/>
<gene>
    <name evidence="1" type="ordered locus">Bind_3586</name>
</gene>
<reference evidence="1 2" key="2">
    <citation type="journal article" date="2010" name="J. Bacteriol.">
        <title>Complete genome sequence of Beijerinckia indica subsp. indica.</title>
        <authorList>
            <person name="Tamas I."/>
            <person name="Dedysh S.N."/>
            <person name="Liesack W."/>
            <person name="Stott M.B."/>
            <person name="Alam M."/>
            <person name="Murrell J.C."/>
            <person name="Dunfield P.F."/>
        </authorList>
    </citation>
    <scope>NUCLEOTIDE SEQUENCE [LARGE SCALE GENOMIC DNA]</scope>
    <source>
        <strain evidence="2">ATCC 9039 / DSM 1715 / NCIMB 8712</strain>
    </source>
</reference>
<dbReference type="eggNOG" id="ENOG5033ETF">
    <property type="taxonomic scope" value="Bacteria"/>
</dbReference>
<proteinExistence type="predicted"/>
<dbReference type="RefSeq" id="WP_012386490.1">
    <property type="nucleotide sequence ID" value="NC_010581.1"/>
</dbReference>
<dbReference type="KEGG" id="bid:Bind_3586"/>
<name>B2IG68_BEII9</name>
<organism evidence="1 2">
    <name type="scientific">Beijerinckia indica subsp. indica (strain ATCC 9039 / DSM 1715 / NCIMB 8712)</name>
    <dbReference type="NCBI Taxonomy" id="395963"/>
    <lineage>
        <taxon>Bacteria</taxon>
        <taxon>Pseudomonadati</taxon>
        <taxon>Pseudomonadota</taxon>
        <taxon>Alphaproteobacteria</taxon>
        <taxon>Hyphomicrobiales</taxon>
        <taxon>Beijerinckiaceae</taxon>
        <taxon>Beijerinckia</taxon>
    </lineage>
</organism>
<dbReference type="OrthoDB" id="7871570at2"/>
<protein>
    <recommendedName>
        <fullName evidence="3">FlgN family protein</fullName>
    </recommendedName>
</protein>
<dbReference type="AlphaFoldDB" id="B2IG68"/>
<evidence type="ECO:0008006" key="3">
    <source>
        <dbReference type="Google" id="ProtNLM"/>
    </source>
</evidence>
<reference evidence="2" key="1">
    <citation type="submission" date="2008-03" db="EMBL/GenBank/DDBJ databases">
        <title>Complete sequence of chromosome of Beijerinckia indica subsp. indica ATCC 9039.</title>
        <authorList>
            <consortium name="US DOE Joint Genome Institute"/>
            <person name="Copeland A."/>
            <person name="Lucas S."/>
            <person name="Lapidus A."/>
            <person name="Glavina del Rio T."/>
            <person name="Dalin E."/>
            <person name="Tice H."/>
            <person name="Bruce D."/>
            <person name="Goodwin L."/>
            <person name="Pitluck S."/>
            <person name="LaButti K."/>
            <person name="Schmutz J."/>
            <person name="Larimer F."/>
            <person name="Land M."/>
            <person name="Hauser L."/>
            <person name="Kyrpides N."/>
            <person name="Mikhailova N."/>
            <person name="Dunfield P.F."/>
            <person name="Dedysh S.N."/>
            <person name="Liesack W."/>
            <person name="Saw J.H."/>
            <person name="Alam M."/>
            <person name="Chen Y."/>
            <person name="Murrell J.C."/>
            <person name="Richardson P."/>
        </authorList>
    </citation>
    <scope>NUCLEOTIDE SEQUENCE [LARGE SCALE GENOMIC DNA]</scope>
    <source>
        <strain evidence="2">ATCC 9039 / DSM 1715 / NCIMB 8712</strain>
    </source>
</reference>
<dbReference type="EMBL" id="CP001016">
    <property type="protein sequence ID" value="ACB97142.1"/>
    <property type="molecule type" value="Genomic_DNA"/>
</dbReference>
<keyword evidence="2" id="KW-1185">Reference proteome</keyword>
<evidence type="ECO:0000313" key="2">
    <source>
        <dbReference type="Proteomes" id="UP000001695"/>
    </source>
</evidence>
<accession>B2IG68</accession>